<sequence>MSTHPLTSAEAARWSARAGLVLPAERHAGLAATAEYVHSVVSMLRELDFDDLAPAAVYRAQEGHDENA</sequence>
<reference evidence="1 2" key="1">
    <citation type="submission" date="2019-09" db="EMBL/GenBank/DDBJ databases">
        <authorList>
            <person name="Wang X."/>
        </authorList>
    </citation>
    <scope>NUCLEOTIDE SEQUENCE [LARGE SCALE GENOMIC DNA]</scope>
    <source>
        <strain evidence="1 2">CICC 11023</strain>
    </source>
</reference>
<comment type="caution">
    <text evidence="1">The sequence shown here is derived from an EMBL/GenBank/DDBJ whole genome shotgun (WGS) entry which is preliminary data.</text>
</comment>
<accession>A0A5N0E7M4</accession>
<gene>
    <name evidence="1" type="ORF">F3087_27685</name>
</gene>
<keyword evidence="2" id="KW-1185">Reference proteome</keyword>
<dbReference type="EMBL" id="VXLC01000015">
    <property type="protein sequence ID" value="KAA8885427.1"/>
    <property type="molecule type" value="Genomic_DNA"/>
</dbReference>
<proteinExistence type="predicted"/>
<evidence type="ECO:0000313" key="1">
    <source>
        <dbReference type="EMBL" id="KAA8885427.1"/>
    </source>
</evidence>
<dbReference type="Proteomes" id="UP000323876">
    <property type="component" value="Unassembled WGS sequence"/>
</dbReference>
<organism evidence="1 2">
    <name type="scientific">Nocardia colli</name>
    <dbReference type="NCBI Taxonomy" id="2545717"/>
    <lineage>
        <taxon>Bacteria</taxon>
        <taxon>Bacillati</taxon>
        <taxon>Actinomycetota</taxon>
        <taxon>Actinomycetes</taxon>
        <taxon>Mycobacteriales</taxon>
        <taxon>Nocardiaceae</taxon>
        <taxon>Nocardia</taxon>
    </lineage>
</organism>
<dbReference type="RefSeq" id="WP_150404985.1">
    <property type="nucleotide sequence ID" value="NZ_VXLC01000015.1"/>
</dbReference>
<dbReference type="AlphaFoldDB" id="A0A5N0E7M4"/>
<name>A0A5N0E7M4_9NOCA</name>
<evidence type="ECO:0000313" key="2">
    <source>
        <dbReference type="Proteomes" id="UP000323876"/>
    </source>
</evidence>
<protein>
    <recommendedName>
        <fullName evidence="3">Amidase</fullName>
    </recommendedName>
</protein>
<evidence type="ECO:0008006" key="3">
    <source>
        <dbReference type="Google" id="ProtNLM"/>
    </source>
</evidence>
<dbReference type="OrthoDB" id="3543549at2"/>